<sequence>MGKTFNELHAMLKLHEQTLNLPKSNAPALHAIRAGKVQKGNKHKKSHSQKGAKGQNQEKWKFVPKPKIPPPPKRENLAKDSICH</sequence>
<organism evidence="2">
    <name type="scientific">Tanacetum cinerariifolium</name>
    <name type="common">Dalmatian daisy</name>
    <name type="synonym">Chrysanthemum cinerariifolium</name>
    <dbReference type="NCBI Taxonomy" id="118510"/>
    <lineage>
        <taxon>Eukaryota</taxon>
        <taxon>Viridiplantae</taxon>
        <taxon>Streptophyta</taxon>
        <taxon>Embryophyta</taxon>
        <taxon>Tracheophyta</taxon>
        <taxon>Spermatophyta</taxon>
        <taxon>Magnoliopsida</taxon>
        <taxon>eudicotyledons</taxon>
        <taxon>Gunneridae</taxon>
        <taxon>Pentapetalae</taxon>
        <taxon>asterids</taxon>
        <taxon>campanulids</taxon>
        <taxon>Asterales</taxon>
        <taxon>Asteraceae</taxon>
        <taxon>Asteroideae</taxon>
        <taxon>Anthemideae</taxon>
        <taxon>Anthemidinae</taxon>
        <taxon>Tanacetum</taxon>
    </lineage>
</organism>
<feature type="compositionally biased region" description="Basic residues" evidence="1">
    <location>
        <begin position="39"/>
        <end position="50"/>
    </location>
</feature>
<comment type="caution">
    <text evidence="2">The sequence shown here is derived from an EMBL/GenBank/DDBJ whole genome shotgun (WGS) entry which is preliminary data.</text>
</comment>
<reference evidence="2" key="1">
    <citation type="journal article" date="2019" name="Sci. Rep.">
        <title>Draft genome of Tanacetum cinerariifolium, the natural source of mosquito coil.</title>
        <authorList>
            <person name="Yamashiro T."/>
            <person name="Shiraishi A."/>
            <person name="Satake H."/>
            <person name="Nakayama K."/>
        </authorList>
    </citation>
    <scope>NUCLEOTIDE SEQUENCE</scope>
</reference>
<evidence type="ECO:0000256" key="1">
    <source>
        <dbReference type="SAM" id="MobiDB-lite"/>
    </source>
</evidence>
<dbReference type="EMBL" id="BKCJ011360619">
    <property type="protein sequence ID" value="GFD25427.1"/>
    <property type="molecule type" value="Genomic_DNA"/>
</dbReference>
<feature type="region of interest" description="Disordered" evidence="1">
    <location>
        <begin position="23"/>
        <end position="84"/>
    </location>
</feature>
<protein>
    <submittedName>
        <fullName evidence="2">Zinc finger, CCHC-type</fullName>
    </submittedName>
</protein>
<evidence type="ECO:0000313" key="2">
    <source>
        <dbReference type="EMBL" id="GFD25427.1"/>
    </source>
</evidence>
<dbReference type="AlphaFoldDB" id="A0A699US07"/>
<accession>A0A699US07</accession>
<feature type="compositionally biased region" description="Basic and acidic residues" evidence="1">
    <location>
        <begin position="72"/>
        <end position="84"/>
    </location>
</feature>
<gene>
    <name evidence="2" type="ORF">Tci_897396</name>
</gene>
<proteinExistence type="predicted"/>
<name>A0A699US07_TANCI</name>